<protein>
    <recommendedName>
        <fullName evidence="3">F-box domain-containing protein</fullName>
    </recommendedName>
</protein>
<dbReference type="HOGENOM" id="CLU_030662_0_0_1"/>
<name>A0A067SRG3_GALM3</name>
<dbReference type="AlphaFoldDB" id="A0A067SRG3"/>
<proteinExistence type="predicted"/>
<organism evidence="1 2">
    <name type="scientific">Galerina marginata (strain CBS 339.88)</name>
    <dbReference type="NCBI Taxonomy" id="685588"/>
    <lineage>
        <taxon>Eukaryota</taxon>
        <taxon>Fungi</taxon>
        <taxon>Dikarya</taxon>
        <taxon>Basidiomycota</taxon>
        <taxon>Agaricomycotina</taxon>
        <taxon>Agaricomycetes</taxon>
        <taxon>Agaricomycetidae</taxon>
        <taxon>Agaricales</taxon>
        <taxon>Agaricineae</taxon>
        <taxon>Strophariaceae</taxon>
        <taxon>Galerina</taxon>
    </lineage>
</organism>
<evidence type="ECO:0008006" key="3">
    <source>
        <dbReference type="Google" id="ProtNLM"/>
    </source>
</evidence>
<reference evidence="2" key="1">
    <citation type="journal article" date="2014" name="Proc. Natl. Acad. Sci. U.S.A.">
        <title>Extensive sampling of basidiomycete genomes demonstrates inadequacy of the white-rot/brown-rot paradigm for wood decay fungi.</title>
        <authorList>
            <person name="Riley R."/>
            <person name="Salamov A.A."/>
            <person name="Brown D.W."/>
            <person name="Nagy L.G."/>
            <person name="Floudas D."/>
            <person name="Held B.W."/>
            <person name="Levasseur A."/>
            <person name="Lombard V."/>
            <person name="Morin E."/>
            <person name="Otillar R."/>
            <person name="Lindquist E.A."/>
            <person name="Sun H."/>
            <person name="LaButti K.M."/>
            <person name="Schmutz J."/>
            <person name="Jabbour D."/>
            <person name="Luo H."/>
            <person name="Baker S.E."/>
            <person name="Pisabarro A.G."/>
            <person name="Walton J.D."/>
            <person name="Blanchette R.A."/>
            <person name="Henrissat B."/>
            <person name="Martin F."/>
            <person name="Cullen D."/>
            <person name="Hibbett D.S."/>
            <person name="Grigoriev I.V."/>
        </authorList>
    </citation>
    <scope>NUCLEOTIDE SEQUENCE [LARGE SCALE GENOMIC DNA]</scope>
    <source>
        <strain evidence="2">CBS 339.88</strain>
    </source>
</reference>
<accession>A0A067SRG3</accession>
<evidence type="ECO:0000313" key="2">
    <source>
        <dbReference type="Proteomes" id="UP000027222"/>
    </source>
</evidence>
<dbReference type="Proteomes" id="UP000027222">
    <property type="component" value="Unassembled WGS sequence"/>
</dbReference>
<evidence type="ECO:0000313" key="1">
    <source>
        <dbReference type="EMBL" id="KDR69388.1"/>
    </source>
</evidence>
<sequence length="532" mass="59765">MEGQHDGDPDPNSNVPIFRLDSDILGRIFSLNADLDNFTTSTGLDNNSHKLHPLNITRHSSQVCDRWRKLIIGCSSIWAGLIDLDVLNAQAHENWMNEVMRRTGQSLLTVIGFKELGPHPGAKELFISLLTDHWWRVRKFQAVVRPSKFDSTLWDTLWTTPSPHLEEFILLESTRFDLFPSKPRSDALFADHAPSLRIFRCTNIGFNYRASWIPQLRSITIQAPLNVQKALDVLSRTRNLEELRFEDVGIRNPMPIDRSRVDLPKVHRIQGTATLGTALTILEKISPSAVCELGLHVDHSQSDAPEIEASLKALLLIVSRFIENHLIAQEQDAPECAVATDFGSFAYTSPHNGRAAREPSFMVNLTYNAIPIDEIFPATYRKAVAHLRFLHNAAFSGFKDNTLDNFLLSLTCLKTLQLSQHAVTQIFELFQKNATVFPLLSMLQLRFSPGEQLVGETRLSLVSFLLGRKSAGIPVDILDIADWNGERPDWIQLSFLEEVVGLKVFWCADGVDGEYICGSGSPEKLDFCQLSG</sequence>
<dbReference type="EMBL" id="KL142402">
    <property type="protein sequence ID" value="KDR69388.1"/>
    <property type="molecule type" value="Genomic_DNA"/>
</dbReference>
<dbReference type="OrthoDB" id="2979028at2759"/>
<keyword evidence="2" id="KW-1185">Reference proteome</keyword>
<gene>
    <name evidence="1" type="ORF">GALMADRAFT_145438</name>
</gene>